<keyword evidence="2" id="KW-1133">Transmembrane helix</keyword>
<feature type="transmembrane region" description="Helical" evidence="2">
    <location>
        <begin position="387"/>
        <end position="409"/>
    </location>
</feature>
<evidence type="ECO:0000256" key="2">
    <source>
        <dbReference type="SAM" id="Phobius"/>
    </source>
</evidence>
<keyword evidence="2" id="KW-0812">Transmembrane</keyword>
<feature type="transmembrane region" description="Helical" evidence="2">
    <location>
        <begin position="99"/>
        <end position="117"/>
    </location>
</feature>
<evidence type="ECO:0000313" key="4">
    <source>
        <dbReference type="Proteomes" id="UP000002173"/>
    </source>
</evidence>
<gene>
    <name evidence="3" type="ORF">BBOV_III007450</name>
</gene>
<comment type="caution">
    <text evidence="3">The sequence shown here is derived from an EMBL/GenBank/DDBJ whole genome shotgun (WGS) entry which is preliminary data.</text>
</comment>
<dbReference type="VEuPathDB" id="PiroplasmaDB:BBOV_III007450"/>
<feature type="compositionally biased region" description="Low complexity" evidence="1">
    <location>
        <begin position="238"/>
        <end position="248"/>
    </location>
</feature>
<feature type="transmembrane region" description="Helical" evidence="2">
    <location>
        <begin position="72"/>
        <end position="93"/>
    </location>
</feature>
<feature type="transmembrane region" description="Helical" evidence="2">
    <location>
        <begin position="153"/>
        <end position="174"/>
    </location>
</feature>
<dbReference type="GeneID" id="5480125"/>
<keyword evidence="2" id="KW-0472">Membrane</keyword>
<feature type="transmembrane region" description="Helical" evidence="2">
    <location>
        <begin position="312"/>
        <end position="335"/>
    </location>
</feature>
<evidence type="ECO:0000313" key="3">
    <source>
        <dbReference type="EMBL" id="EDO08306.1"/>
    </source>
</evidence>
<feature type="transmembrane region" description="Helical" evidence="2">
    <location>
        <begin position="430"/>
        <end position="449"/>
    </location>
</feature>
<evidence type="ECO:0000256" key="1">
    <source>
        <dbReference type="SAM" id="MobiDB-lite"/>
    </source>
</evidence>
<sequence length="507" mass="56516">MSQQQTEGQNGSTGQQAQEKANLSSCIDVITAVMMAVCLYLPDQISTIAFSDLIETLRVPYRNTEVYMAKLVGIKAMANFIAAPVMLMVNLVIPANKWLATAFVCVMMAVRMCLLLVHLLPRPAICFYQVLVLQSFVRGLFENHFYPLAADHITWVLLSYKGSKVLVLLVQLILEYAIVDNSIRIIQFHLMVMLIVTTVSVGVWFGCYVVKSNDEQSLQSQASLESGASRSGGGSGGDASTTLSAGTSNSNPSVASPDNLALHENSTFVDIVCAVWSPMLMCLFGTPQKQFYTPWILPYGFIERRKCETLNIILMFMGLSVTTFINAILVFCRHLKNRWTRFPFQGHLAWLFLIPCISCMPIIFTALHMPGSWIGKQLHNNRTNVAMLYYVLIGSTIVLDNMGFIGVAACSKVNGKYTVNAKRVMAIAAFLNRMLASITYRIGIGYMLVLREYVDGPNNSAPTEELTFMEKVVFWSSQSMKYAKKDLIDEFKGNIKEVVKQNYMATK</sequence>
<reference evidence="4" key="2">
    <citation type="journal article" date="2020" name="Data Brief">
        <title>Transcriptome dataset of Babesia bovis life stages within vertebrate and invertebrate hosts.</title>
        <authorList>
            <person name="Ueti M.W."/>
            <person name="Johnson W.C."/>
            <person name="Kappmeyer L.S."/>
            <person name="Herndon D.R."/>
            <person name="Mousel M.R."/>
            <person name="Reif K.E."/>
            <person name="Taus N.S."/>
            <person name="Ifeonu O.O."/>
            <person name="Silva J.C."/>
            <person name="Suarez C.E."/>
            <person name="Brayton K.A."/>
        </authorList>
    </citation>
    <scope>NUCLEOTIDE SEQUENCE [LARGE SCALE GENOMIC DNA]</scope>
</reference>
<dbReference type="AlphaFoldDB" id="A7AP22"/>
<dbReference type="InParanoid" id="A7AP22"/>
<feature type="region of interest" description="Disordered" evidence="1">
    <location>
        <begin position="225"/>
        <end position="251"/>
    </location>
</feature>
<dbReference type="OMA" id="VPEDNIF"/>
<dbReference type="KEGG" id="bbo:BBOV_III007450"/>
<keyword evidence="4" id="KW-1185">Reference proteome</keyword>
<dbReference type="STRING" id="5865.A7AP22"/>
<dbReference type="Proteomes" id="UP000002173">
    <property type="component" value="Unassembled WGS sequence"/>
</dbReference>
<feature type="transmembrane region" description="Helical" evidence="2">
    <location>
        <begin position="347"/>
        <end position="367"/>
    </location>
</feature>
<dbReference type="EMBL" id="AAXT01000001">
    <property type="protein sequence ID" value="EDO08306.1"/>
    <property type="molecule type" value="Genomic_DNA"/>
</dbReference>
<reference evidence="4" key="3">
    <citation type="journal article" date="2021" name="Int. J. Parasitol.">
        <title>Comparative analysis of gene expression between Babesia bovis blood stages and kinetes allowed by improved genome annotation.</title>
        <authorList>
            <person name="Ueti M.W."/>
            <person name="Johnson W.C."/>
            <person name="Kappmeyer L.S."/>
            <person name="Herndon D.R."/>
            <person name="Mousel M.R."/>
            <person name="Reif K.E."/>
            <person name="Taus N.S."/>
            <person name="Ifeonu O.O."/>
            <person name="Silva J.C."/>
            <person name="Suarez C.E."/>
            <person name="Brayton K.A."/>
        </authorList>
    </citation>
    <scope>NUCLEOTIDE SEQUENCE [LARGE SCALE GENOMIC DNA]</scope>
</reference>
<proteinExistence type="predicted"/>
<dbReference type="RefSeq" id="XP_001611874.1">
    <property type="nucleotide sequence ID" value="XM_001611824.1"/>
</dbReference>
<dbReference type="eggNOG" id="ENOG502QX40">
    <property type="taxonomic scope" value="Eukaryota"/>
</dbReference>
<name>A7AP22_BABBO</name>
<feature type="transmembrane region" description="Helical" evidence="2">
    <location>
        <begin position="186"/>
        <end position="206"/>
    </location>
</feature>
<accession>A7AP22</accession>
<protein>
    <submittedName>
        <fullName evidence="3">Uncharacterized protein</fullName>
    </submittedName>
</protein>
<organism evidence="3 4">
    <name type="scientific">Babesia bovis</name>
    <dbReference type="NCBI Taxonomy" id="5865"/>
    <lineage>
        <taxon>Eukaryota</taxon>
        <taxon>Sar</taxon>
        <taxon>Alveolata</taxon>
        <taxon>Apicomplexa</taxon>
        <taxon>Aconoidasida</taxon>
        <taxon>Piroplasmida</taxon>
        <taxon>Babesiidae</taxon>
        <taxon>Babesia</taxon>
    </lineage>
</organism>
<reference evidence="3 4" key="1">
    <citation type="journal article" date="2007" name="PLoS Pathog.">
        <title>Genome sequence of Babesia bovis and comparative analysis of apicomplexan hemoprotozoa.</title>
        <authorList>
            <person name="Brayton K.A."/>
            <person name="Lau A.O.T."/>
            <person name="Herndon D.R."/>
            <person name="Hannick L."/>
            <person name="Kappmeyer L.S."/>
            <person name="Berens S.J."/>
            <person name="Bidwell S.L."/>
            <person name="Brown W.C."/>
            <person name="Crabtree J."/>
            <person name="Fadrosh D."/>
            <person name="Feldblum T."/>
            <person name="Forberger H.A."/>
            <person name="Haas B.J."/>
            <person name="Howell J.M."/>
            <person name="Khouri H."/>
            <person name="Koo H."/>
            <person name="Mann D.J."/>
            <person name="Norimine J."/>
            <person name="Paulsen I.T."/>
            <person name="Radune D."/>
            <person name="Ren Q."/>
            <person name="Smith R.K. Jr."/>
            <person name="Suarez C.E."/>
            <person name="White O."/>
            <person name="Wortman J.R."/>
            <person name="Knowles D.P. Jr."/>
            <person name="McElwain T.F."/>
            <person name="Nene V.M."/>
        </authorList>
    </citation>
    <scope>NUCLEOTIDE SEQUENCE [LARGE SCALE GENOMIC DNA]</scope>
    <source>
        <strain evidence="3">T2Bo</strain>
    </source>
</reference>